<keyword evidence="3" id="KW-1185">Reference proteome</keyword>
<dbReference type="EMBL" id="JAAIUW010000015">
    <property type="protein sequence ID" value="KAF7801216.1"/>
    <property type="molecule type" value="Genomic_DNA"/>
</dbReference>
<comment type="caution">
    <text evidence="2">The sequence shown here is derived from an EMBL/GenBank/DDBJ whole genome shotgun (WGS) entry which is preliminary data.</text>
</comment>
<organism evidence="2 3">
    <name type="scientific">Senna tora</name>
    <dbReference type="NCBI Taxonomy" id="362788"/>
    <lineage>
        <taxon>Eukaryota</taxon>
        <taxon>Viridiplantae</taxon>
        <taxon>Streptophyta</taxon>
        <taxon>Embryophyta</taxon>
        <taxon>Tracheophyta</taxon>
        <taxon>Spermatophyta</taxon>
        <taxon>Magnoliopsida</taxon>
        <taxon>eudicotyledons</taxon>
        <taxon>Gunneridae</taxon>
        <taxon>Pentapetalae</taxon>
        <taxon>rosids</taxon>
        <taxon>fabids</taxon>
        <taxon>Fabales</taxon>
        <taxon>Fabaceae</taxon>
        <taxon>Caesalpinioideae</taxon>
        <taxon>Cassia clade</taxon>
        <taxon>Senna</taxon>
    </lineage>
</organism>
<feature type="region of interest" description="Disordered" evidence="1">
    <location>
        <begin position="1"/>
        <end position="22"/>
    </location>
</feature>
<evidence type="ECO:0000313" key="3">
    <source>
        <dbReference type="Proteomes" id="UP000634136"/>
    </source>
</evidence>
<name>A0A834W0D6_9FABA</name>
<gene>
    <name evidence="2" type="ORF">G2W53_044661</name>
</gene>
<dbReference type="AlphaFoldDB" id="A0A834W0D6"/>
<evidence type="ECO:0000256" key="1">
    <source>
        <dbReference type="SAM" id="MobiDB-lite"/>
    </source>
</evidence>
<proteinExistence type="predicted"/>
<sequence>MAVVPPWTSFLRGRGSPQQRRSTSQFLLVPLSFSVVVKFITPKSKGATHICPIFVGFTLLKGKGKKVMKEVGNGVGE</sequence>
<reference evidence="2" key="1">
    <citation type="submission" date="2020-09" db="EMBL/GenBank/DDBJ databases">
        <title>Genome-Enabled Discovery of Anthraquinone Biosynthesis in Senna tora.</title>
        <authorList>
            <person name="Kang S.-H."/>
            <person name="Pandey R.P."/>
            <person name="Lee C.-M."/>
            <person name="Sim J.-S."/>
            <person name="Jeong J.-T."/>
            <person name="Choi B.-S."/>
            <person name="Jung M."/>
            <person name="Ginzburg D."/>
            <person name="Zhao K."/>
            <person name="Won S.Y."/>
            <person name="Oh T.-J."/>
            <person name="Yu Y."/>
            <person name="Kim N.-H."/>
            <person name="Lee O.R."/>
            <person name="Lee T.-H."/>
            <person name="Bashyal P."/>
            <person name="Kim T.-S."/>
            <person name="Lee W.-H."/>
            <person name="Kawkins C."/>
            <person name="Kim C.-K."/>
            <person name="Kim J.S."/>
            <person name="Ahn B.O."/>
            <person name="Rhee S.Y."/>
            <person name="Sohng J.K."/>
        </authorList>
    </citation>
    <scope>NUCLEOTIDE SEQUENCE</scope>
    <source>
        <tissue evidence="2">Leaf</tissue>
    </source>
</reference>
<dbReference type="Proteomes" id="UP000634136">
    <property type="component" value="Unassembled WGS sequence"/>
</dbReference>
<evidence type="ECO:0000313" key="2">
    <source>
        <dbReference type="EMBL" id="KAF7801216.1"/>
    </source>
</evidence>
<protein>
    <submittedName>
        <fullName evidence="2">Uncharacterized protein</fullName>
    </submittedName>
</protein>
<accession>A0A834W0D6</accession>